<dbReference type="KEGG" id="nfr:ERS450000_00248"/>
<evidence type="ECO:0000256" key="1">
    <source>
        <dbReference type="SAM" id="MobiDB-lite"/>
    </source>
</evidence>
<evidence type="ECO:0000313" key="2">
    <source>
        <dbReference type="EMBL" id="CRY73657.1"/>
    </source>
</evidence>
<gene>
    <name evidence="2" type="ORF">ERS450000_00248</name>
</gene>
<evidence type="ECO:0000313" key="3">
    <source>
        <dbReference type="Proteomes" id="UP000057820"/>
    </source>
</evidence>
<proteinExistence type="predicted"/>
<sequence length="47" mass="5307">MTDQWTPTLTTDPRPTCGHEECTTWRDTRTGERVTVCLWADAPAEVA</sequence>
<dbReference type="Proteomes" id="UP000057820">
    <property type="component" value="Chromosome 1"/>
</dbReference>
<reference evidence="3" key="1">
    <citation type="submission" date="2015-03" db="EMBL/GenBank/DDBJ databases">
        <authorList>
            <consortium name="Pathogen Informatics"/>
        </authorList>
    </citation>
    <scope>NUCLEOTIDE SEQUENCE [LARGE SCALE GENOMIC DNA]</scope>
    <source>
        <strain evidence="3">NCTC11134</strain>
    </source>
</reference>
<protein>
    <submittedName>
        <fullName evidence="2">Uncharacterized protein</fullName>
    </submittedName>
</protein>
<feature type="region of interest" description="Disordered" evidence="1">
    <location>
        <begin position="1"/>
        <end position="20"/>
    </location>
</feature>
<dbReference type="EMBL" id="LN868938">
    <property type="protein sequence ID" value="CRY73657.1"/>
    <property type="molecule type" value="Genomic_DNA"/>
</dbReference>
<dbReference type="AlphaFoldDB" id="A0A0H5NER9"/>
<dbReference type="RefSeq" id="WP_159005558.1">
    <property type="nucleotide sequence ID" value="NZ_CP031418.1"/>
</dbReference>
<organism evidence="2 3">
    <name type="scientific">Nocardia farcinica</name>
    <dbReference type="NCBI Taxonomy" id="37329"/>
    <lineage>
        <taxon>Bacteria</taxon>
        <taxon>Bacillati</taxon>
        <taxon>Actinomycetota</taxon>
        <taxon>Actinomycetes</taxon>
        <taxon>Mycobacteriales</taxon>
        <taxon>Nocardiaceae</taxon>
        <taxon>Nocardia</taxon>
    </lineage>
</organism>
<feature type="compositionally biased region" description="Polar residues" evidence="1">
    <location>
        <begin position="1"/>
        <end position="13"/>
    </location>
</feature>
<name>A0A0H5NER9_NOCFR</name>
<accession>A0A0H5NER9</accession>